<comment type="similarity">
    <text evidence="3 16">Belongs to the PI3/PI4-kinase family. ATM subfamily.</text>
</comment>
<dbReference type="Gene3D" id="3.30.1010.10">
    <property type="entry name" value="Phosphatidylinositol 3-kinase Catalytic Subunit, Chain A, domain 4"/>
    <property type="match status" value="1"/>
</dbReference>
<evidence type="ECO:0000256" key="3">
    <source>
        <dbReference type="ARBA" id="ARBA00010769"/>
    </source>
</evidence>
<keyword evidence="12 16" id="KW-0779">Telomere</keyword>
<organism evidence="21 22">
    <name type="scientific">[Candida] anglica</name>
    <dbReference type="NCBI Taxonomy" id="148631"/>
    <lineage>
        <taxon>Eukaryota</taxon>
        <taxon>Fungi</taxon>
        <taxon>Dikarya</taxon>
        <taxon>Ascomycota</taxon>
        <taxon>Saccharomycotina</taxon>
        <taxon>Pichiomycetes</taxon>
        <taxon>Debaryomycetaceae</taxon>
        <taxon>Kurtzmaniella</taxon>
    </lineage>
</organism>
<keyword evidence="16" id="KW-0156">Chromatin regulator</keyword>
<dbReference type="EC" id="2.7.11.1" evidence="4 16"/>
<keyword evidence="16" id="KW-0158">Chromosome</keyword>
<dbReference type="InterPro" id="IPR003152">
    <property type="entry name" value="FATC_dom"/>
</dbReference>
<reference evidence="21 22" key="1">
    <citation type="submission" date="2024-01" db="EMBL/GenBank/DDBJ databases">
        <authorList>
            <consortium name="Genoscope - CEA"/>
            <person name="William W."/>
        </authorList>
    </citation>
    <scope>NUCLEOTIDE SEQUENCE [LARGE SCALE GENOMIC DNA]</scope>
    <source>
        <strain evidence="21 22">29B2s-10</strain>
    </source>
</reference>
<evidence type="ECO:0000256" key="6">
    <source>
        <dbReference type="ARBA" id="ARBA00022527"/>
    </source>
</evidence>
<dbReference type="SUPFAM" id="SSF56112">
    <property type="entry name" value="Protein kinase-like (PK-like)"/>
    <property type="match status" value="1"/>
</dbReference>
<evidence type="ECO:0000256" key="7">
    <source>
        <dbReference type="ARBA" id="ARBA00022679"/>
    </source>
</evidence>
<dbReference type="InterPro" id="IPR011009">
    <property type="entry name" value="Kinase-like_dom_sf"/>
</dbReference>
<gene>
    <name evidence="21" type="primary">TEL1</name>
    <name evidence="21" type="ORF">CAAN4_E04962</name>
</gene>
<dbReference type="InterPro" id="IPR021668">
    <property type="entry name" value="TAN"/>
</dbReference>
<evidence type="ECO:0000256" key="4">
    <source>
        <dbReference type="ARBA" id="ARBA00012513"/>
    </source>
</evidence>
<comment type="function">
    <text evidence="16">Serine/threonine protein kinase which activates checkpoint signaling upon genotoxic stresses such as ionizing radiation (IR), ultraviolet light (UV), or DNA replication stalling, thereby acting as a DNA damage sensor. Recognizes the substrate consensus sequence [ST]-Q. Phosphorylates histone H2A to form H2AS128ph (gamma-H2A) at sites of DNA damage, involved in the regulation of DNA damage response mechanism. Required for the control of telomere length and genome stability.</text>
</comment>
<evidence type="ECO:0000259" key="18">
    <source>
        <dbReference type="PROSITE" id="PS50290"/>
    </source>
</evidence>
<keyword evidence="9 16" id="KW-0227">DNA damage</keyword>
<evidence type="ECO:0000256" key="14">
    <source>
        <dbReference type="ARBA" id="ARBA00047899"/>
    </source>
</evidence>
<evidence type="ECO:0000256" key="8">
    <source>
        <dbReference type="ARBA" id="ARBA00022741"/>
    </source>
</evidence>
<feature type="region of interest" description="Disordered" evidence="17">
    <location>
        <begin position="307"/>
        <end position="327"/>
    </location>
</feature>
<comment type="catalytic activity">
    <reaction evidence="15">
        <text>L-seryl-[protein] + ATP = O-phospho-L-seryl-[protein] + ADP + H(+)</text>
        <dbReference type="Rhea" id="RHEA:17989"/>
        <dbReference type="Rhea" id="RHEA-COMP:9863"/>
        <dbReference type="Rhea" id="RHEA-COMP:11604"/>
        <dbReference type="ChEBI" id="CHEBI:15378"/>
        <dbReference type="ChEBI" id="CHEBI:29999"/>
        <dbReference type="ChEBI" id="CHEBI:30616"/>
        <dbReference type="ChEBI" id="CHEBI:83421"/>
        <dbReference type="ChEBI" id="CHEBI:456216"/>
        <dbReference type="EC" id="2.7.11.1"/>
    </reaction>
</comment>
<dbReference type="EMBL" id="OZ004257">
    <property type="protein sequence ID" value="CAK7907323.1"/>
    <property type="molecule type" value="Genomic_DNA"/>
</dbReference>
<keyword evidence="13 16" id="KW-0539">Nucleus</keyword>
<keyword evidence="10 16" id="KW-0418">Kinase</keyword>
<dbReference type="PANTHER" id="PTHR37079">
    <property type="entry name" value="SERINE/THREONINE-PROTEIN KINASE ATM"/>
    <property type="match status" value="1"/>
</dbReference>
<evidence type="ECO:0000313" key="21">
    <source>
        <dbReference type="EMBL" id="CAK7907323.1"/>
    </source>
</evidence>
<evidence type="ECO:0000256" key="17">
    <source>
        <dbReference type="SAM" id="MobiDB-lite"/>
    </source>
</evidence>
<keyword evidence="22" id="KW-1185">Reference proteome</keyword>
<dbReference type="SMART" id="SM01342">
    <property type="entry name" value="TAN"/>
    <property type="match status" value="1"/>
</dbReference>
<feature type="domain" description="PI3K/PI4K catalytic" evidence="18">
    <location>
        <begin position="2543"/>
        <end position="2852"/>
    </location>
</feature>
<dbReference type="GO" id="GO:0016301">
    <property type="term" value="F:kinase activity"/>
    <property type="evidence" value="ECO:0007669"/>
    <property type="project" value="UniProtKB-KW"/>
</dbReference>
<dbReference type="InterPro" id="IPR036940">
    <property type="entry name" value="PI3/4_kinase_cat_sf"/>
</dbReference>
<dbReference type="InterPro" id="IPR014009">
    <property type="entry name" value="PIK_FAT"/>
</dbReference>
<dbReference type="Pfam" id="PF02260">
    <property type="entry name" value="FATC"/>
    <property type="match status" value="1"/>
</dbReference>
<accession>A0ABP0ECD7</accession>
<keyword evidence="6 16" id="KW-0723">Serine/threonine-protein kinase</keyword>
<evidence type="ECO:0000256" key="2">
    <source>
        <dbReference type="ARBA" id="ARBA00004574"/>
    </source>
</evidence>
<dbReference type="InterPro" id="IPR018936">
    <property type="entry name" value="PI3/4_kinase_CS"/>
</dbReference>
<dbReference type="SMART" id="SM01343">
    <property type="entry name" value="FATC"/>
    <property type="match status" value="1"/>
</dbReference>
<evidence type="ECO:0000256" key="16">
    <source>
        <dbReference type="RuleBase" id="RU365027"/>
    </source>
</evidence>
<evidence type="ECO:0000256" key="13">
    <source>
        <dbReference type="ARBA" id="ARBA00023242"/>
    </source>
</evidence>
<dbReference type="PROSITE" id="PS00916">
    <property type="entry name" value="PI3_4_KINASE_2"/>
    <property type="match status" value="1"/>
</dbReference>
<evidence type="ECO:0000256" key="11">
    <source>
        <dbReference type="ARBA" id="ARBA00022840"/>
    </source>
</evidence>
<evidence type="ECO:0000256" key="5">
    <source>
        <dbReference type="ARBA" id="ARBA00014619"/>
    </source>
</evidence>
<evidence type="ECO:0000259" key="19">
    <source>
        <dbReference type="PROSITE" id="PS51189"/>
    </source>
</evidence>
<keyword evidence="11 16" id="KW-0067">ATP-binding</keyword>
<dbReference type="InterPro" id="IPR038980">
    <property type="entry name" value="ATM_plant"/>
</dbReference>
<proteinExistence type="inferred from homology"/>
<evidence type="ECO:0000259" key="20">
    <source>
        <dbReference type="PROSITE" id="PS51190"/>
    </source>
</evidence>
<sequence>MHFNVDSICNGLQSTKIRERSDTLSILEDYIQANALSTTAAKVGSSLMVSTFDLINYEKVLFLKSESSSVENRLCRASSCVKSLVEQAVRNMSKPELPTKFKFRYKHFLLILNSIRDTITVEDPDQLFWPCSLDLILTVSTILQQGFVKDHLGQSDWLKVYRFLVRIITVVSSQQFPLQNERILLESFNSLANLIQATYQISVTYLPLMYKREYFKLIPPITKAIHIMTRENALTVVIQKIINKLIIVLSTEDIQFVSRLVRLGLKQLVSYNNTKLDSLQLQLIYFINIPATHDFITLKNMPHLSGEPTNDMDISIRSGDEEDDDEDVEEATYTTDEDIDILLYNLSSVIQSLFSISIQSRNLLQEHDIEFFYSTLTDGDWYTLSSIHFTNRNPKSTNNSNSWLLHLGISKLLNTFFKIKLTSNKKSNSGTPDPFRVKRQKTDIVQNELINADDPIEFCLKILTTRPNTDFQKSVLQVFIFFLQSNTNKHQTEKCQLSFPTQQNTDNSLLEIDYPSLSDANFTNTTTSFSINAALQIILSLFDSASISYWLLLASKSILENTLQFKPSSPSLRQFQQLFKLSLLSINHEIECRVACDLIHLMSTQISSHGLIQVVDSSIGVQLENVIDLANVNGPNVVCTQSFLFWYSVSSIVKLANLPTRTEVQNKAQSWLLSKWDSFLGTLMSDEQICFDTSSGLAEFVAWLCGASISYILPGPNIKQCAEKSEQPNDVEEMNVVLSFQYHLQRFIKDREIYSSEISNTKSIDVDSIGYSNNCENLLQRVIATSARYLENGKKSDFVLIWMSTLLKFELLVDRISNLESESTLISLHGKRFIELFSEQDLDHTLEIMAKFAGKSDSFLIRAVFTNFITESTLETTIESILEVLNSSKPNISSTDIFDNEFKSVNKIMSQNTDIFSPNSTILGIMNLLLIAVDIKEVKRDLIFRCIFRILDKVNVIDQLYCISELIQYLTSENFEVEHSQLPIFKKLLRIMGEGPLVSHELERNELTIISISRLLGLLIPLLDHDEDLKNDWLDMASWLRQCDEKRLIITQLSYKEYAEFLISASEVDTVYEDSFLSMFTTLPGNIRQAISKHLSNRLSDFLIPRQVSFYRKLFNKFETPQESIEACASFCFFYGTIASCSAPILASSVFNLIEYARFHFFIPYLQSTLEFICLQLKLDSPLELYKTLKLDLLFFWISYNSGVSNFPFGLFGFQDIGTFISANYKDLIAVTLSSNSKDFDRNKFLQRISNLKGSDIESLVSDSFALTIALSYTKDGSKNAIHDTLKQILGKRYSTHLREKLLLVVLEVFKVLDISDEVKIYDIGYTRDIVDKLFSPTSRPSSLEFEASHLQISFHSGMELLKVIISKSYPSFSSFWIAPNTYFLMRRLSIILSQCKTSHEKVIVVRKIKLLSLFGNEEYSIDLLELAVNTLCPFLCEVELRLDICLILANAGIDSLEYSRKRTLPIVVKVMNALTQTKQFSIHERLLSRLLKYVDKLEEQSKVKPILMNVLNLLSGTEPSISINKIEQFLESESEFEECKSNGKQEDIIFLISSIFPDTPPDAYLINLHPFVVKTLIEIQSTIFLEVANQFPLWCGVYLAEYYIQGNAITHDFTKNENTSPLVFPKDFEADIANGILENAFSFLSSIDSNVAATVESIIGVLIWKFKANKAEVQGFFDFSHHYERFSAYISPLDFHCCVLLQSSESEIIIPTEPLVDVIFSLKHRIVNFETSNWTMHLFIALISDLARFTSIAPLFSTLALKVPPFCEEALPHLICTYVNLMGNKGVKNIEDLLKSFNIEGPSQTRYSKLYTRIIMMIRIGWRKGQTHLKQIYSNSDLVFFYNIAAKNHMARTALLLLEDCVAINAENKGDELQFERIETLRTIYQEIDDGDLVYGLPIEISLKDIMQRMSSESGYSSHSVKFSGGVYDAGISLDVGDVHQGDLVHSMIKSGMMGSSRLVSKDIGNGLPNTDSYEWAWKLSTWELPTPSIALDNNEIIYKCLKRLHDYPMDMLKNSMNSIVDTMKARDQIVAEKLGPREHNANTIAWLKSIASIVSVYDLLRYDKTNVLMRDQAFIGKTSWFETTNISASEDILLSRRAAFQILANYPRERQSLDVESYWIASLNELIRYNSVARFSKEQQKMVNSMVLIDEIAGSKFLNSNSTIQNQIASCSKFCSACTLWDLGETDVPVAMMKSLRFCEANDIPFQAINVSPRVVDSMLVEWTSRSRQEHPSTIMNRYVMPMYRSVSGLHNLDSLTLVFQKLAHFCESQFKDSSLNEKISKLTTSVKSRQREIEEIKSHYGKTVVSPEEKKTILRYYSKLKTQYQTEKSEIEDLESTKDELAGYSVEFYLKGISSGENDENVDKFFALWLEFSSKEKLNLTIRENLIAIPPHKLVSWGPQLISRLSNDATEFQKSLHFLIQQLCITHPYHSLYNLFSMTKQESSAKLDQTSTIAAVNIWNELKKHGDQEKQILAYVEEFCEEAIKLAELKVPKGRALNLKNVKSGVYFANQLPPVPPPTIELKVDRTSKYDNVPLLSSIDAKVEIATSGLSLPKIATFYLTDGTKHKMLLKHGADDLRQDSIMEQVFEKVNSMFWKNTETRKRNLRMRTYKAVPLGPMNGIIEFVPNSMALIDIIRPYHATADKLKAEKAREMMKSCQTKSKDSRVKVYLQIVNNIKPVLNEFFLDSFLTPEEWFCSRTLYTRGVAVSSMVGHMLGLGDRHCNNILLDKMTGEPIHIDLGVAFDQGKLLPIPETVPFRLTRDMVDGFGVTGTAGVFTKSCEHTFKVLRENKEHILAILDVLRWDPLYQWSLSPIRKNRLQGDDEILNIQPHEETSEAGRAISQVSEKIGNSLSVEAAVSELIQEAVSETNLALIYCGWSPFY</sequence>
<feature type="domain" description="FATC" evidence="20">
    <location>
        <begin position="2853"/>
        <end position="2885"/>
    </location>
</feature>
<dbReference type="CDD" id="cd05171">
    <property type="entry name" value="PIKKc_ATM"/>
    <property type="match status" value="1"/>
</dbReference>
<evidence type="ECO:0000256" key="9">
    <source>
        <dbReference type="ARBA" id="ARBA00022763"/>
    </source>
</evidence>
<dbReference type="PROSITE" id="PS50290">
    <property type="entry name" value="PI3_4_KINASE_3"/>
    <property type="match status" value="1"/>
</dbReference>
<dbReference type="PROSITE" id="PS51189">
    <property type="entry name" value="FAT"/>
    <property type="match status" value="1"/>
</dbReference>
<evidence type="ECO:0000256" key="15">
    <source>
        <dbReference type="ARBA" id="ARBA00048679"/>
    </source>
</evidence>
<dbReference type="PROSITE" id="PS51190">
    <property type="entry name" value="FATC"/>
    <property type="match status" value="1"/>
</dbReference>
<keyword evidence="7 16" id="KW-0808">Transferase</keyword>
<name>A0ABP0ECD7_9ASCO</name>
<comment type="subcellular location">
    <subcellularLocation>
        <location evidence="2 16">Chromosome</location>
        <location evidence="2 16">Telomere</location>
    </subcellularLocation>
    <subcellularLocation>
        <location evidence="1 16">Nucleus</location>
    </subcellularLocation>
</comment>
<feature type="domain" description="FAT" evidence="19">
    <location>
        <begin position="1841"/>
        <end position="2444"/>
    </location>
</feature>
<dbReference type="SMART" id="SM00146">
    <property type="entry name" value="PI3Kc"/>
    <property type="match status" value="1"/>
</dbReference>
<dbReference type="Gene3D" id="1.10.1070.11">
    <property type="entry name" value="Phosphatidylinositol 3-/4-kinase, catalytic domain"/>
    <property type="match status" value="1"/>
</dbReference>
<dbReference type="InterPro" id="IPR000403">
    <property type="entry name" value="PI3/4_kinase_cat_dom"/>
</dbReference>
<keyword evidence="8 16" id="KW-0547">Nucleotide-binding</keyword>
<dbReference type="Proteomes" id="UP001497600">
    <property type="component" value="Chromosome E"/>
</dbReference>
<dbReference type="InterPro" id="IPR044107">
    <property type="entry name" value="PIKKc_ATM"/>
</dbReference>
<evidence type="ECO:0000256" key="1">
    <source>
        <dbReference type="ARBA" id="ARBA00004123"/>
    </source>
</evidence>
<dbReference type="Pfam" id="PF00454">
    <property type="entry name" value="PI3_PI4_kinase"/>
    <property type="match status" value="1"/>
</dbReference>
<comment type="catalytic activity">
    <reaction evidence="14 16">
        <text>L-threonyl-[protein] + ATP = O-phospho-L-threonyl-[protein] + ADP + H(+)</text>
        <dbReference type="Rhea" id="RHEA:46608"/>
        <dbReference type="Rhea" id="RHEA-COMP:11060"/>
        <dbReference type="Rhea" id="RHEA-COMP:11605"/>
        <dbReference type="ChEBI" id="CHEBI:15378"/>
        <dbReference type="ChEBI" id="CHEBI:30013"/>
        <dbReference type="ChEBI" id="CHEBI:30616"/>
        <dbReference type="ChEBI" id="CHEBI:61977"/>
        <dbReference type="ChEBI" id="CHEBI:456216"/>
        <dbReference type="EC" id="2.7.11.1"/>
    </reaction>
</comment>
<evidence type="ECO:0000256" key="12">
    <source>
        <dbReference type="ARBA" id="ARBA00022895"/>
    </source>
</evidence>
<protein>
    <recommendedName>
        <fullName evidence="5 16">Serine/threonine-protein kinase Tel1</fullName>
        <ecNumber evidence="4 16">2.7.11.1</ecNumber>
    </recommendedName>
</protein>
<dbReference type="Pfam" id="PF11640">
    <property type="entry name" value="TAN"/>
    <property type="match status" value="1"/>
</dbReference>
<evidence type="ECO:0000313" key="22">
    <source>
        <dbReference type="Proteomes" id="UP001497600"/>
    </source>
</evidence>
<evidence type="ECO:0000256" key="10">
    <source>
        <dbReference type="ARBA" id="ARBA00022777"/>
    </source>
</evidence>
<dbReference type="PROSITE" id="PS00915">
    <property type="entry name" value="PI3_4_KINASE_1"/>
    <property type="match status" value="1"/>
</dbReference>
<dbReference type="PANTHER" id="PTHR37079:SF4">
    <property type="entry name" value="SERINE_THREONINE-PROTEIN KINASE ATM"/>
    <property type="match status" value="1"/>
</dbReference>